<accession>A0A542XAU4</accession>
<dbReference type="InterPro" id="IPR003781">
    <property type="entry name" value="CoA-bd"/>
</dbReference>
<evidence type="ECO:0000256" key="1">
    <source>
        <dbReference type="PROSITE-ProRule" id="PRU00409"/>
    </source>
</evidence>
<dbReference type="PROSITE" id="PS50975">
    <property type="entry name" value="ATP_GRASP"/>
    <property type="match status" value="1"/>
</dbReference>
<dbReference type="Gene3D" id="3.40.630.30">
    <property type="match status" value="1"/>
</dbReference>
<dbReference type="InterPro" id="IPR016102">
    <property type="entry name" value="Succinyl-CoA_synth-like"/>
</dbReference>
<organism evidence="4 5">
    <name type="scientific">Barrientosiimonas humi</name>
    <dbReference type="NCBI Taxonomy" id="999931"/>
    <lineage>
        <taxon>Bacteria</taxon>
        <taxon>Bacillati</taxon>
        <taxon>Actinomycetota</taxon>
        <taxon>Actinomycetes</taxon>
        <taxon>Micrococcales</taxon>
        <taxon>Dermacoccaceae</taxon>
        <taxon>Barrientosiimonas</taxon>
    </lineage>
</organism>
<evidence type="ECO:0000313" key="5">
    <source>
        <dbReference type="Proteomes" id="UP000318336"/>
    </source>
</evidence>
<dbReference type="PANTHER" id="PTHR42793">
    <property type="entry name" value="COA BINDING DOMAIN CONTAINING PROTEIN"/>
    <property type="match status" value="1"/>
</dbReference>
<dbReference type="SUPFAM" id="SSF52210">
    <property type="entry name" value="Succinyl-CoA synthetase domains"/>
    <property type="match status" value="2"/>
</dbReference>
<evidence type="ECO:0000259" key="3">
    <source>
        <dbReference type="PROSITE" id="PS51186"/>
    </source>
</evidence>
<dbReference type="Pfam" id="PF13549">
    <property type="entry name" value="ATP-grasp_5"/>
    <property type="match status" value="1"/>
</dbReference>
<dbReference type="InterPro" id="IPR036291">
    <property type="entry name" value="NAD(P)-bd_dom_sf"/>
</dbReference>
<dbReference type="Pfam" id="PF13607">
    <property type="entry name" value="Succ_CoA_lig"/>
    <property type="match status" value="1"/>
</dbReference>
<evidence type="ECO:0000313" key="4">
    <source>
        <dbReference type="EMBL" id="TQL32965.1"/>
    </source>
</evidence>
<dbReference type="EMBL" id="VFOK01000001">
    <property type="protein sequence ID" value="TQL32965.1"/>
    <property type="molecule type" value="Genomic_DNA"/>
</dbReference>
<dbReference type="SUPFAM" id="SSF51735">
    <property type="entry name" value="NAD(P)-binding Rossmann-fold domains"/>
    <property type="match status" value="1"/>
</dbReference>
<comment type="caution">
    <text evidence="4">The sequence shown here is derived from an EMBL/GenBank/DDBJ whole genome shotgun (WGS) entry which is preliminary data.</text>
</comment>
<dbReference type="PANTHER" id="PTHR42793:SF1">
    <property type="entry name" value="PEPTIDYL-LYSINE N-ACETYLTRANSFERASE PATZ"/>
    <property type="match status" value="1"/>
</dbReference>
<dbReference type="AlphaFoldDB" id="A0A542XAU4"/>
<dbReference type="SUPFAM" id="SSF55729">
    <property type="entry name" value="Acyl-CoA N-acyltransferases (Nat)"/>
    <property type="match status" value="1"/>
</dbReference>
<dbReference type="InterPro" id="IPR013815">
    <property type="entry name" value="ATP_grasp_subdomain_1"/>
</dbReference>
<sequence>MSEAEAQLPAGYPSAWEADVVLRDGSVAQVRPITPADTEALQRFHGSQSEESIYLRFFAPLRELSDRDAKRFTHVDYRQRVALVMFIGDALVGIARYDRLGGPTDGTAEVAFNVSDAFQGRGIGSVLLEHLAAIGQEAGVERFVADVLPQNRKMLSVFRDAGYEVKHRFDDGVVALRFDIRPTEQSEQVRADREQRAESVSVKALLSPQSVAVIGVSTRDPSVGRTVLRNLRDSGFTGDVYGISREGEEIDGHPTYASLADLPGPVDLAVLAVPADSVLDVVRRCAARGVKSLLVVSAGFAEAGPEGVRLQTRLLRVARTHGMRVVGPNSFGVINTAPEVSLNASLAPGMPGPGSLGLFAQSGALGIAILELLGNRRLGLSAFVSAGNRVDVSGNDLMQHWFDDERTNAVGLYLESMGNPRKFSRIARRLAARKPVIVVKSDLTAFGTPRGHRVRNTKARPQAFRSMLRQAGVIRVDSAHQMFDVAQLVVNQPLPAGDRVAVVGNADALGVLAADAAASRGLDVTHGPVSLQPEASAGEFEDALTAAFEDPDVDSVIACFIPPLATDGLEVARVLARTSAQHRKPCVSTFLGIHGVPDALSALTPDGVEQTVPSYSMPEDAVRALAAATRYGEWRQRDRGHLVAPEGIDRSRAEEIVRGVLEESPQGRRLRGDELDALLGCYGISLWPVRAVADPDEAVAAARELGYPVVLKSVSPLVRHQPVTAVRADLGSDASVREAFAALDARLAPLHANRFVVQRMATPGIACVLGTSEDPLFGPVVRFSLGGAPTELLDDIGYRIPPLSTVDVRDLIGSVKAAPLLNGHRGAAPVDRAALEDLVARVSVLADQLPQVVDLELNPVNCHRDGLEVLGASVSIAPPERRADTGRRSLT</sequence>
<dbReference type="Pfam" id="PF00583">
    <property type="entry name" value="Acetyltransf_1"/>
    <property type="match status" value="1"/>
</dbReference>
<dbReference type="CDD" id="cd04301">
    <property type="entry name" value="NAT_SF"/>
    <property type="match status" value="1"/>
</dbReference>
<dbReference type="InterPro" id="IPR016181">
    <property type="entry name" value="Acyl_CoA_acyltransferase"/>
</dbReference>
<reference evidence="4 5" key="1">
    <citation type="submission" date="2019-06" db="EMBL/GenBank/DDBJ databases">
        <title>Sequencing the genomes of 1000 actinobacteria strains.</title>
        <authorList>
            <person name="Klenk H.-P."/>
        </authorList>
    </citation>
    <scope>NUCLEOTIDE SEQUENCE [LARGE SCALE GENOMIC DNA]</scope>
    <source>
        <strain evidence="4 5">DSM 24617</strain>
    </source>
</reference>
<dbReference type="InterPro" id="IPR032875">
    <property type="entry name" value="Succ_CoA_lig_flav_dom"/>
</dbReference>
<dbReference type="SUPFAM" id="SSF56059">
    <property type="entry name" value="Glutathione synthetase ATP-binding domain-like"/>
    <property type="match status" value="1"/>
</dbReference>
<dbReference type="Gene3D" id="3.30.1490.20">
    <property type="entry name" value="ATP-grasp fold, A domain"/>
    <property type="match status" value="1"/>
</dbReference>
<name>A0A542XAU4_9MICO</name>
<keyword evidence="1" id="KW-0067">ATP-binding</keyword>
<dbReference type="GO" id="GO:0016747">
    <property type="term" value="F:acyltransferase activity, transferring groups other than amino-acyl groups"/>
    <property type="evidence" value="ECO:0007669"/>
    <property type="project" value="InterPro"/>
</dbReference>
<dbReference type="RefSeq" id="WP_142005043.1">
    <property type="nucleotide sequence ID" value="NZ_CAJTBP010000001.1"/>
</dbReference>
<feature type="domain" description="ATP-grasp" evidence="2">
    <location>
        <begin position="676"/>
        <end position="712"/>
    </location>
</feature>
<proteinExistence type="predicted"/>
<gene>
    <name evidence="4" type="ORF">FB554_1098</name>
</gene>
<dbReference type="OrthoDB" id="190266at2"/>
<dbReference type="Proteomes" id="UP000318336">
    <property type="component" value="Unassembled WGS sequence"/>
</dbReference>
<dbReference type="Gene3D" id="3.40.50.720">
    <property type="entry name" value="NAD(P)-binding Rossmann-like Domain"/>
    <property type="match status" value="1"/>
</dbReference>
<keyword evidence="1" id="KW-0547">Nucleotide-binding</keyword>
<dbReference type="InterPro" id="IPR011761">
    <property type="entry name" value="ATP-grasp"/>
</dbReference>
<feature type="domain" description="N-acetyltransferase" evidence="3">
    <location>
        <begin position="28"/>
        <end position="181"/>
    </location>
</feature>
<dbReference type="InterPro" id="IPR000182">
    <property type="entry name" value="GNAT_dom"/>
</dbReference>
<dbReference type="GO" id="GO:0005524">
    <property type="term" value="F:ATP binding"/>
    <property type="evidence" value="ECO:0007669"/>
    <property type="project" value="UniProtKB-UniRule"/>
</dbReference>
<dbReference type="Gene3D" id="3.40.50.261">
    <property type="entry name" value="Succinyl-CoA synthetase domains"/>
    <property type="match status" value="2"/>
</dbReference>
<dbReference type="Gene3D" id="3.30.470.20">
    <property type="entry name" value="ATP-grasp fold, B domain"/>
    <property type="match status" value="1"/>
</dbReference>
<protein>
    <submittedName>
        <fullName evidence="4">Acyl-CoA synthetase (NDP forming)</fullName>
    </submittedName>
</protein>
<dbReference type="PROSITE" id="PS51186">
    <property type="entry name" value="GNAT"/>
    <property type="match status" value="1"/>
</dbReference>
<dbReference type="GO" id="GO:0046872">
    <property type="term" value="F:metal ion binding"/>
    <property type="evidence" value="ECO:0007669"/>
    <property type="project" value="InterPro"/>
</dbReference>
<dbReference type="Pfam" id="PF13380">
    <property type="entry name" value="CoA_binding_2"/>
    <property type="match status" value="1"/>
</dbReference>
<keyword evidence="5" id="KW-1185">Reference proteome</keyword>
<dbReference type="SMART" id="SM00881">
    <property type="entry name" value="CoA_binding"/>
    <property type="match status" value="1"/>
</dbReference>
<evidence type="ECO:0000259" key="2">
    <source>
        <dbReference type="PROSITE" id="PS50975"/>
    </source>
</evidence>